<feature type="domain" description="GtrA/DPMS transmembrane" evidence="7">
    <location>
        <begin position="12"/>
        <end position="121"/>
    </location>
</feature>
<protein>
    <submittedName>
        <fullName evidence="8">GtrA family protein</fullName>
    </submittedName>
</protein>
<dbReference type="InterPro" id="IPR007267">
    <property type="entry name" value="GtrA_DPMS_TM"/>
</dbReference>
<dbReference type="Pfam" id="PF04138">
    <property type="entry name" value="GtrA_DPMS_TM"/>
    <property type="match status" value="1"/>
</dbReference>
<evidence type="ECO:0000256" key="2">
    <source>
        <dbReference type="ARBA" id="ARBA00009399"/>
    </source>
</evidence>
<evidence type="ECO:0000256" key="1">
    <source>
        <dbReference type="ARBA" id="ARBA00004141"/>
    </source>
</evidence>
<evidence type="ECO:0000256" key="3">
    <source>
        <dbReference type="ARBA" id="ARBA00022692"/>
    </source>
</evidence>
<keyword evidence="3 6" id="KW-0812">Transmembrane</keyword>
<dbReference type="InterPro" id="IPR051401">
    <property type="entry name" value="GtrA_CellWall_Glycosyl"/>
</dbReference>
<dbReference type="PANTHER" id="PTHR38459">
    <property type="entry name" value="PROPHAGE BACTOPRENOL-LINKED GLUCOSE TRANSLOCASE HOMOLOG"/>
    <property type="match status" value="1"/>
</dbReference>
<feature type="transmembrane region" description="Helical" evidence="6">
    <location>
        <begin position="68"/>
        <end position="93"/>
    </location>
</feature>
<keyword evidence="5 6" id="KW-0472">Membrane</keyword>
<feature type="transmembrane region" description="Helical" evidence="6">
    <location>
        <begin position="12"/>
        <end position="31"/>
    </location>
</feature>
<dbReference type="Proteomes" id="UP000580043">
    <property type="component" value="Unassembled WGS sequence"/>
</dbReference>
<dbReference type="GO" id="GO:0005886">
    <property type="term" value="C:plasma membrane"/>
    <property type="evidence" value="ECO:0007669"/>
    <property type="project" value="TreeGrafter"/>
</dbReference>
<dbReference type="RefSeq" id="WP_169145416.1">
    <property type="nucleotide sequence ID" value="NZ_JABBGA010000005.1"/>
</dbReference>
<evidence type="ECO:0000256" key="4">
    <source>
        <dbReference type="ARBA" id="ARBA00022989"/>
    </source>
</evidence>
<proteinExistence type="inferred from homology"/>
<dbReference type="AlphaFoldDB" id="A0A848G3N2"/>
<evidence type="ECO:0000256" key="6">
    <source>
        <dbReference type="SAM" id="Phobius"/>
    </source>
</evidence>
<dbReference type="GO" id="GO:0000271">
    <property type="term" value="P:polysaccharide biosynthetic process"/>
    <property type="evidence" value="ECO:0007669"/>
    <property type="project" value="InterPro"/>
</dbReference>
<feature type="transmembrane region" description="Helical" evidence="6">
    <location>
        <begin position="37"/>
        <end position="56"/>
    </location>
</feature>
<dbReference type="PANTHER" id="PTHR38459:SF1">
    <property type="entry name" value="PROPHAGE BACTOPRENOL-LINKED GLUCOSE TRANSLOCASE HOMOLOG"/>
    <property type="match status" value="1"/>
</dbReference>
<evidence type="ECO:0000313" key="8">
    <source>
        <dbReference type="EMBL" id="NML25874.1"/>
    </source>
</evidence>
<evidence type="ECO:0000259" key="7">
    <source>
        <dbReference type="Pfam" id="PF04138"/>
    </source>
</evidence>
<sequence>MSAAGTRRELLRFILVGVLNTGATTLLYWALLAAGLTPALSFGLAFVAGIGLAWWMNGRFTFRTGARAGGLAVYPLVYVPPWVVGQGLLSLLLDAGVAGWLAGPLASLAVVPLSFGLNRLFFRGRQASTRS</sequence>
<comment type="similarity">
    <text evidence="2">Belongs to the GtrA family.</text>
</comment>
<gene>
    <name evidence="8" type="ORF">HHL15_08990</name>
</gene>
<accession>A0A848G3N2</accession>
<keyword evidence="4 6" id="KW-1133">Transmembrane helix</keyword>
<organism evidence="8 9">
    <name type="scientific">Zoogloea dura</name>
    <dbReference type="NCBI Taxonomy" id="2728840"/>
    <lineage>
        <taxon>Bacteria</taxon>
        <taxon>Pseudomonadati</taxon>
        <taxon>Pseudomonadota</taxon>
        <taxon>Betaproteobacteria</taxon>
        <taxon>Rhodocyclales</taxon>
        <taxon>Zoogloeaceae</taxon>
        <taxon>Zoogloea</taxon>
    </lineage>
</organism>
<keyword evidence="9" id="KW-1185">Reference proteome</keyword>
<feature type="transmembrane region" description="Helical" evidence="6">
    <location>
        <begin position="99"/>
        <end position="122"/>
    </location>
</feature>
<dbReference type="EMBL" id="JABBGA010000005">
    <property type="protein sequence ID" value="NML25874.1"/>
    <property type="molecule type" value="Genomic_DNA"/>
</dbReference>
<comment type="subcellular location">
    <subcellularLocation>
        <location evidence="1">Membrane</location>
        <topology evidence="1">Multi-pass membrane protein</topology>
    </subcellularLocation>
</comment>
<evidence type="ECO:0000256" key="5">
    <source>
        <dbReference type="ARBA" id="ARBA00023136"/>
    </source>
</evidence>
<evidence type="ECO:0000313" key="9">
    <source>
        <dbReference type="Proteomes" id="UP000580043"/>
    </source>
</evidence>
<name>A0A848G3N2_9RHOO</name>
<comment type="caution">
    <text evidence="8">The sequence shown here is derived from an EMBL/GenBank/DDBJ whole genome shotgun (WGS) entry which is preliminary data.</text>
</comment>
<reference evidence="8 9" key="1">
    <citation type="submission" date="2020-04" db="EMBL/GenBank/DDBJ databases">
        <title>Zoogloea sp. G-4-1-14 isolated from soil.</title>
        <authorList>
            <person name="Dahal R.H."/>
        </authorList>
    </citation>
    <scope>NUCLEOTIDE SEQUENCE [LARGE SCALE GENOMIC DNA]</scope>
    <source>
        <strain evidence="8 9">G-4-1-14</strain>
    </source>
</reference>